<evidence type="ECO:0000256" key="4">
    <source>
        <dbReference type="SAM" id="MobiDB-lite"/>
    </source>
</evidence>
<evidence type="ECO:0000259" key="5">
    <source>
        <dbReference type="PROSITE" id="PS50103"/>
    </source>
</evidence>
<feature type="compositionally biased region" description="Polar residues" evidence="4">
    <location>
        <begin position="479"/>
        <end position="491"/>
    </location>
</feature>
<dbReference type="AlphaFoldDB" id="A0A8J2I078"/>
<evidence type="ECO:0000256" key="3">
    <source>
        <dbReference type="SAM" id="Coils"/>
    </source>
</evidence>
<feature type="region of interest" description="Disordered" evidence="4">
    <location>
        <begin position="700"/>
        <end position="743"/>
    </location>
</feature>
<keyword evidence="7" id="KW-1185">Reference proteome</keyword>
<accession>A0A8J2I078</accession>
<keyword evidence="2" id="KW-0862">Zinc</keyword>
<dbReference type="GeneID" id="67017263"/>
<feature type="region of interest" description="Disordered" evidence="4">
    <location>
        <begin position="819"/>
        <end position="841"/>
    </location>
</feature>
<dbReference type="GO" id="GO:0008270">
    <property type="term" value="F:zinc ion binding"/>
    <property type="evidence" value="ECO:0007669"/>
    <property type="project" value="UniProtKB-KW"/>
</dbReference>
<dbReference type="OrthoDB" id="3684459at2759"/>
<feature type="compositionally biased region" description="Polar residues" evidence="4">
    <location>
        <begin position="700"/>
        <end position="717"/>
    </location>
</feature>
<organism evidence="6 7">
    <name type="scientific">Alternaria atra</name>
    <dbReference type="NCBI Taxonomy" id="119953"/>
    <lineage>
        <taxon>Eukaryota</taxon>
        <taxon>Fungi</taxon>
        <taxon>Dikarya</taxon>
        <taxon>Ascomycota</taxon>
        <taxon>Pezizomycotina</taxon>
        <taxon>Dothideomycetes</taxon>
        <taxon>Pleosporomycetidae</taxon>
        <taxon>Pleosporales</taxon>
        <taxon>Pleosporineae</taxon>
        <taxon>Pleosporaceae</taxon>
        <taxon>Alternaria</taxon>
        <taxon>Alternaria sect. Ulocladioides</taxon>
    </lineage>
</organism>
<keyword evidence="2" id="KW-0479">Metal-binding</keyword>
<sequence length="841" mass="94280">MPPLDHSSQESALSAVPAKPSHPTLESSHENASPGVSLVDENIALKQRLARLESVEKRLTERLRNAETQAANEKQRAIEAEKRTTVAEAETNAAKARAQSRYTEKLHANNETRHLRIALKNARSERADFLAGTTSVFQGLKDEISRLNAEKGNGVWAKELTEQIDVLQAGFVAGEEDKKVLDKTINELRSEKEVADKMLEDLKSVIVNLRQELNVEKTKTQAVPNAPIKEQMEAQIASARAEAFKDATAISQRKIDAMKAKMKEHIETTIKTYKTQTQAQAQHFLQTKLDEWRPIEQAYKEKMAILEWKLFTANKQIKLERQHLETASDTVQHSHQRPAKHDQQSSPQEMFNPSKRRRLDSYGAASITTPDFQHTRSASLLSDTNAMNPRSATNTNGDTMMDGAKMQRQAQRTSDNIHRRQSSQQSNGSAAQIAPAQHLSEQQGTGIVAPPHQQSCMSSPQQSLNVSPQQQQRNFRQQMASNNASRQSPTSAPYGPYPTYNVPQLRQQMRNGREMINQPGNLSSAQMQDFKAHRLQQMRQQVQSQAQAQNPVTMQLQMQPTHSYGSASIMPPPLPRASQVPSECSISFDVQPPSMNQEASRRYVPNIGDPEMMTTFDEEKLFMEETHAGESWLFTGDEQTKRGPTPMTFTTTLPSNETPKIQEFDNQQPQQRGFQYHNIDPSQLQTGSPRVVFYGPNGAQNEPNMHMNDSCQLSVSGRETRASSRPTPAPIGRSRRRTPGPSEPVEVPCVNCYRHWWEQKCDEGEPCSNCAAEGVQCVRQKCFHFPAGTCDKGNKCPNVHEGDERYQDDSFLVGQVKVGKRPQRLGKKAEAAPAPVMRQQG</sequence>
<name>A0A8J2I078_9PLEO</name>
<feature type="compositionally biased region" description="Low complexity" evidence="4">
    <location>
        <begin position="86"/>
        <end position="97"/>
    </location>
</feature>
<dbReference type="PROSITE" id="PS50103">
    <property type="entry name" value="ZF_C3H1"/>
    <property type="match status" value="1"/>
</dbReference>
<dbReference type="Proteomes" id="UP000676310">
    <property type="component" value="Unassembled WGS sequence"/>
</dbReference>
<dbReference type="InterPro" id="IPR000571">
    <property type="entry name" value="Znf_CCCH"/>
</dbReference>
<keyword evidence="3" id="KW-0175">Coiled coil</keyword>
<feature type="zinc finger region" description="C3H1-type" evidence="2">
    <location>
        <begin position="776"/>
        <end position="803"/>
    </location>
</feature>
<evidence type="ECO:0000256" key="2">
    <source>
        <dbReference type="PROSITE-ProRule" id="PRU00723"/>
    </source>
</evidence>
<dbReference type="GO" id="GO:0000981">
    <property type="term" value="F:DNA-binding transcription factor activity, RNA polymerase II-specific"/>
    <property type="evidence" value="ECO:0007669"/>
    <property type="project" value="InterPro"/>
</dbReference>
<feature type="region of interest" description="Disordered" evidence="4">
    <location>
        <begin position="1"/>
        <end position="37"/>
    </location>
</feature>
<evidence type="ECO:0000313" key="6">
    <source>
        <dbReference type="EMBL" id="CAG5159232.1"/>
    </source>
</evidence>
<evidence type="ECO:0000256" key="1">
    <source>
        <dbReference type="ARBA" id="ARBA00023242"/>
    </source>
</evidence>
<protein>
    <recommendedName>
        <fullName evidence="5">C3H1-type domain-containing protein</fullName>
    </recommendedName>
</protein>
<feature type="compositionally biased region" description="Low complexity" evidence="4">
    <location>
        <begin position="458"/>
        <end position="478"/>
    </location>
</feature>
<dbReference type="InterPro" id="IPR001138">
    <property type="entry name" value="Zn2Cys6_DnaBD"/>
</dbReference>
<feature type="coiled-coil region" evidence="3">
    <location>
        <begin position="185"/>
        <end position="219"/>
    </location>
</feature>
<feature type="compositionally biased region" description="Basic and acidic residues" evidence="4">
    <location>
        <begin position="73"/>
        <end position="85"/>
    </location>
</feature>
<feature type="region of interest" description="Disordered" evidence="4">
    <location>
        <begin position="366"/>
        <end position="498"/>
    </location>
</feature>
<feature type="region of interest" description="Disordered" evidence="4">
    <location>
        <begin position="323"/>
        <end position="353"/>
    </location>
</feature>
<keyword evidence="2" id="KW-0863">Zinc-finger</keyword>
<feature type="region of interest" description="Disordered" evidence="4">
    <location>
        <begin position="66"/>
        <end position="100"/>
    </location>
</feature>
<dbReference type="RefSeq" id="XP_043169034.1">
    <property type="nucleotide sequence ID" value="XM_043313099.1"/>
</dbReference>
<gene>
    <name evidence="6" type="ORF">ALTATR162_LOCUS5480</name>
</gene>
<feature type="compositionally biased region" description="Polar residues" evidence="4">
    <location>
        <begin position="366"/>
        <end position="398"/>
    </location>
</feature>
<feature type="domain" description="C3H1-type" evidence="5">
    <location>
        <begin position="776"/>
        <end position="803"/>
    </location>
</feature>
<comment type="caution">
    <text evidence="6">The sequence shown here is derived from an EMBL/GenBank/DDBJ whole genome shotgun (WGS) entry which is preliminary data.</text>
</comment>
<dbReference type="EMBL" id="CAJRGZ010000019">
    <property type="protein sequence ID" value="CAG5159232.1"/>
    <property type="molecule type" value="Genomic_DNA"/>
</dbReference>
<reference evidence="6" key="1">
    <citation type="submission" date="2021-05" db="EMBL/GenBank/DDBJ databases">
        <authorList>
            <person name="Stam R."/>
        </authorList>
    </citation>
    <scope>NUCLEOTIDE SEQUENCE</scope>
    <source>
        <strain evidence="6">CS162</strain>
    </source>
</reference>
<feature type="compositionally biased region" description="Low complexity" evidence="4">
    <location>
        <begin position="422"/>
        <end position="434"/>
    </location>
</feature>
<proteinExistence type="predicted"/>
<dbReference type="CDD" id="cd00067">
    <property type="entry name" value="GAL4"/>
    <property type="match status" value="1"/>
</dbReference>
<keyword evidence="1" id="KW-0539">Nucleus</keyword>
<evidence type="ECO:0000313" key="7">
    <source>
        <dbReference type="Proteomes" id="UP000676310"/>
    </source>
</evidence>